<accession>E0RTB2</accession>
<dbReference type="InterPro" id="IPR022635">
    <property type="entry name" value="DNA_polIII_beta_C"/>
</dbReference>
<dbReference type="InterPro" id="IPR022637">
    <property type="entry name" value="DNA_polIII_beta_cen"/>
</dbReference>
<dbReference type="Pfam" id="PF00712">
    <property type="entry name" value="DNA_pol3_beta"/>
    <property type="match status" value="1"/>
</dbReference>
<dbReference type="PANTHER" id="PTHR30478">
    <property type="entry name" value="DNA POLYMERASE III SUBUNIT BETA"/>
    <property type="match status" value="1"/>
</dbReference>
<dbReference type="NCBIfam" id="TIGR00663">
    <property type="entry name" value="dnan"/>
    <property type="match status" value="1"/>
</dbReference>
<evidence type="ECO:0000313" key="14">
    <source>
        <dbReference type="EMBL" id="ADN00978.1"/>
    </source>
</evidence>
<evidence type="ECO:0000259" key="12">
    <source>
        <dbReference type="Pfam" id="PF02767"/>
    </source>
</evidence>
<dbReference type="eggNOG" id="COG0592">
    <property type="taxonomic scope" value="Bacteria"/>
</dbReference>
<evidence type="ECO:0000313" key="15">
    <source>
        <dbReference type="Proteomes" id="UP000001296"/>
    </source>
</evidence>
<keyword evidence="8 10" id="KW-0239">DNA-directed DNA polymerase</keyword>
<reference key="1">
    <citation type="submission" date="2009-08" db="EMBL/GenBank/DDBJ databases">
        <title>The genome sequence of Spirochaeta thermophila DSM6192.</title>
        <authorList>
            <person name="Angelov A."/>
            <person name="Mientus M."/>
            <person name="Wittenberg S."/>
            <person name="Lehmann R."/>
            <person name="Liesegang H."/>
            <person name="Daniel R."/>
            <person name="Liebl W."/>
        </authorList>
    </citation>
    <scope>NUCLEOTIDE SEQUENCE</scope>
    <source>
        <strain>DSM 6192</strain>
    </source>
</reference>
<dbReference type="SUPFAM" id="SSF55979">
    <property type="entry name" value="DNA clamp"/>
    <property type="match status" value="3"/>
</dbReference>
<dbReference type="HOGENOM" id="CLU_038149_4_2_12"/>
<comment type="function">
    <text evidence="10">Confers DNA tethering and processivity to DNA polymerases and other proteins. Acts as a clamp, forming a ring around DNA (a reaction catalyzed by the clamp-loading complex) which diffuses in an ATP-independent manner freely and bidirectionally along dsDNA. Initially characterized for its ability to contact the catalytic subunit of DNA polymerase III (Pol III), a complex, multichain enzyme responsible for most of the replicative synthesis in bacteria; Pol III exhibits 3'-5' exonuclease proofreading activity. The beta chain is required for initiation of replication as well as for processivity of DNA replication.</text>
</comment>
<dbReference type="Gene3D" id="3.10.150.10">
    <property type="entry name" value="DNA Polymerase III, subunit A, domain 2"/>
    <property type="match status" value="1"/>
</dbReference>
<feature type="domain" description="DNA polymerase III beta sliding clamp C-terminal" evidence="13">
    <location>
        <begin position="245"/>
        <end position="364"/>
    </location>
</feature>
<dbReference type="GO" id="GO:0006271">
    <property type="term" value="P:DNA strand elongation involved in DNA replication"/>
    <property type="evidence" value="ECO:0007669"/>
    <property type="project" value="TreeGrafter"/>
</dbReference>
<feature type="domain" description="DNA polymerase III beta sliding clamp central" evidence="12">
    <location>
        <begin position="130"/>
        <end position="242"/>
    </location>
</feature>
<keyword evidence="5 10" id="KW-0808">Transferase</keyword>
<evidence type="ECO:0000256" key="7">
    <source>
        <dbReference type="ARBA" id="ARBA00022705"/>
    </source>
</evidence>
<comment type="subunit">
    <text evidence="10">Forms a ring-shaped head-to-tail homodimer around DNA.</text>
</comment>
<dbReference type="Gene3D" id="3.70.10.10">
    <property type="match status" value="1"/>
</dbReference>
<organism evidence="14 15">
    <name type="scientific">Winmispira thermophila (strain ATCC 49972 / DSM 6192 / RI 19.B1)</name>
    <name type="common">Spirochaeta thermophila</name>
    <dbReference type="NCBI Taxonomy" id="665571"/>
    <lineage>
        <taxon>Bacteria</taxon>
        <taxon>Pseudomonadati</taxon>
        <taxon>Spirochaetota</taxon>
        <taxon>Spirochaetia</taxon>
        <taxon>Winmispirales</taxon>
        <taxon>Winmispiraceae</taxon>
        <taxon>Winmispira</taxon>
    </lineage>
</organism>
<evidence type="ECO:0000256" key="8">
    <source>
        <dbReference type="ARBA" id="ARBA00022932"/>
    </source>
</evidence>
<keyword evidence="6 10" id="KW-0548">Nucleotidyltransferase</keyword>
<dbReference type="CDD" id="cd00140">
    <property type="entry name" value="beta_clamp"/>
    <property type="match status" value="1"/>
</dbReference>
<evidence type="ECO:0000256" key="3">
    <source>
        <dbReference type="ARBA" id="ARBA00021035"/>
    </source>
</evidence>
<evidence type="ECO:0000256" key="10">
    <source>
        <dbReference type="PIRNR" id="PIRNR000804"/>
    </source>
</evidence>
<evidence type="ECO:0000256" key="5">
    <source>
        <dbReference type="ARBA" id="ARBA00022679"/>
    </source>
</evidence>
<evidence type="ECO:0000256" key="2">
    <source>
        <dbReference type="ARBA" id="ARBA00010752"/>
    </source>
</evidence>
<dbReference type="AlphaFoldDB" id="E0RTB2"/>
<dbReference type="GO" id="GO:0003887">
    <property type="term" value="F:DNA-directed DNA polymerase activity"/>
    <property type="evidence" value="ECO:0007669"/>
    <property type="project" value="UniProtKB-UniRule"/>
</dbReference>
<gene>
    <name evidence="14" type="primary">dnaN</name>
    <name evidence="14" type="ordered locus">STHERM_c00020</name>
</gene>
<comment type="subcellular location">
    <subcellularLocation>
        <location evidence="1 10">Cytoplasm</location>
    </subcellularLocation>
</comment>
<keyword evidence="7 10" id="KW-0235">DNA replication</keyword>
<evidence type="ECO:0000259" key="11">
    <source>
        <dbReference type="Pfam" id="PF00712"/>
    </source>
</evidence>
<evidence type="ECO:0000256" key="4">
    <source>
        <dbReference type="ARBA" id="ARBA00022490"/>
    </source>
</evidence>
<dbReference type="Pfam" id="PF02767">
    <property type="entry name" value="DNA_pol3_beta_2"/>
    <property type="match status" value="1"/>
</dbReference>
<dbReference type="SMART" id="SM00480">
    <property type="entry name" value="POL3Bc"/>
    <property type="match status" value="1"/>
</dbReference>
<dbReference type="GO" id="GO:0005737">
    <property type="term" value="C:cytoplasm"/>
    <property type="evidence" value="ECO:0007669"/>
    <property type="project" value="UniProtKB-SubCell"/>
</dbReference>
<dbReference type="InterPro" id="IPR001001">
    <property type="entry name" value="DNA_polIII_beta"/>
</dbReference>
<proteinExistence type="inferred from homology"/>
<protein>
    <recommendedName>
        <fullName evidence="3 10">Beta sliding clamp</fullName>
    </recommendedName>
</protein>
<keyword evidence="9" id="KW-0238">DNA-binding</keyword>
<evidence type="ECO:0000256" key="1">
    <source>
        <dbReference type="ARBA" id="ARBA00004496"/>
    </source>
</evidence>
<dbReference type="PIRSF" id="PIRSF000804">
    <property type="entry name" value="DNA_pol_III_b"/>
    <property type="match status" value="1"/>
</dbReference>
<sequence>MKFTCERDELIKDISLAQDIIASKNALSILANVLLVAKDSRLTIRATDLKVGFETSSPVEVSREGATTVFCDKLLGILRSLPSGAVEFELDEHDSLHIRTVFKKINFTLKTISPDKYPEMPLHGDSYFSIPQSDLLEMISHTVFAVSDDETRYFMNGVFVEKGEKGLTMVATDGRRLAYIEKGVDGGVPDFNGVIIPPKILHLARKLLPGEGMVDVAIGEKHVFLRYGDVYLSSNLIEGNFPAYRRVIPEQQAHSFTLQREEFLEALRRVSLLVEQKSRRVFLTVKEGVLVVSSEETDLGVAQEEIPAQYADEEVTIAVNYLYLLEPLKVMTEEQVEIAFTEPSRAITVRPVPEREFFHIVMPMQLD</sequence>
<dbReference type="InterPro" id="IPR022634">
    <property type="entry name" value="DNA_polIII_beta_N"/>
</dbReference>
<dbReference type="KEGG" id="sta:STHERM_c00020"/>
<dbReference type="EMBL" id="CP001698">
    <property type="protein sequence ID" value="ADN00978.1"/>
    <property type="molecule type" value="Genomic_DNA"/>
</dbReference>
<dbReference type="GO" id="GO:0003677">
    <property type="term" value="F:DNA binding"/>
    <property type="evidence" value="ECO:0007669"/>
    <property type="project" value="UniProtKB-UniRule"/>
</dbReference>
<evidence type="ECO:0000256" key="9">
    <source>
        <dbReference type="ARBA" id="ARBA00023125"/>
    </source>
</evidence>
<reference evidence="14 15" key="2">
    <citation type="journal article" date="2010" name="J. Bacteriol.">
        <title>Genome sequence of the polysaccharide-degrading, thermophilic anaerobe Spirochaeta thermophila DSM 6192.</title>
        <authorList>
            <person name="Angelov A."/>
            <person name="Liebl S."/>
            <person name="Ballschmiter M."/>
            <person name="Bomeke M."/>
            <person name="Lehmann R."/>
            <person name="Liesegang H."/>
            <person name="Daniel R."/>
            <person name="Liebl W."/>
        </authorList>
    </citation>
    <scope>NUCLEOTIDE SEQUENCE [LARGE SCALE GENOMIC DNA]</scope>
    <source>
        <strain evidence="15">ATCC 49972 / DSM 6192 / RI 19.B1</strain>
    </source>
</reference>
<comment type="similarity">
    <text evidence="2 10">Belongs to the beta sliding clamp family.</text>
</comment>
<evidence type="ECO:0000259" key="13">
    <source>
        <dbReference type="Pfam" id="PF02768"/>
    </source>
</evidence>
<dbReference type="Pfam" id="PF02768">
    <property type="entry name" value="DNA_pol3_beta_3"/>
    <property type="match status" value="1"/>
</dbReference>
<dbReference type="PaxDb" id="665571-STHERM_c00020"/>
<dbReference type="GO" id="GO:0009360">
    <property type="term" value="C:DNA polymerase III complex"/>
    <property type="evidence" value="ECO:0007669"/>
    <property type="project" value="InterPro"/>
</dbReference>
<keyword evidence="4 10" id="KW-0963">Cytoplasm</keyword>
<dbReference type="GO" id="GO:0008408">
    <property type="term" value="F:3'-5' exonuclease activity"/>
    <property type="evidence" value="ECO:0007669"/>
    <property type="project" value="InterPro"/>
</dbReference>
<dbReference type="Proteomes" id="UP000001296">
    <property type="component" value="Chromosome"/>
</dbReference>
<dbReference type="RefSeq" id="WP_013312819.1">
    <property type="nucleotide sequence ID" value="NC_014484.1"/>
</dbReference>
<dbReference type="InterPro" id="IPR046938">
    <property type="entry name" value="DNA_clamp_sf"/>
</dbReference>
<dbReference type="PANTHER" id="PTHR30478:SF0">
    <property type="entry name" value="BETA SLIDING CLAMP"/>
    <property type="match status" value="1"/>
</dbReference>
<name>E0RTB2_WINT6</name>
<evidence type="ECO:0000256" key="6">
    <source>
        <dbReference type="ARBA" id="ARBA00022695"/>
    </source>
</evidence>
<feature type="domain" description="DNA polymerase III beta sliding clamp N-terminal" evidence="11">
    <location>
        <begin position="1"/>
        <end position="121"/>
    </location>
</feature>